<evidence type="ECO:0000313" key="8">
    <source>
        <dbReference type="Proteomes" id="UP000245880"/>
    </source>
</evidence>
<organism evidence="7 8">
    <name type="scientific">Dyadobacter jejuensis</name>
    <dbReference type="NCBI Taxonomy" id="1082580"/>
    <lineage>
        <taxon>Bacteria</taxon>
        <taxon>Pseudomonadati</taxon>
        <taxon>Bacteroidota</taxon>
        <taxon>Cytophagia</taxon>
        <taxon>Cytophagales</taxon>
        <taxon>Spirosomataceae</taxon>
        <taxon>Dyadobacter</taxon>
    </lineage>
</organism>
<proteinExistence type="predicted"/>
<evidence type="ECO:0000256" key="3">
    <source>
        <dbReference type="ARBA" id="ARBA00023157"/>
    </source>
</evidence>
<feature type="chain" id="PRO_5016441445" evidence="5">
    <location>
        <begin position="23"/>
        <end position="374"/>
    </location>
</feature>
<dbReference type="Pfam" id="PF00578">
    <property type="entry name" value="AhpC-TSA"/>
    <property type="match status" value="1"/>
</dbReference>
<dbReference type="InterPro" id="IPR036249">
    <property type="entry name" value="Thioredoxin-like_sf"/>
</dbReference>
<evidence type="ECO:0000256" key="2">
    <source>
        <dbReference type="ARBA" id="ARBA00022748"/>
    </source>
</evidence>
<keyword evidence="3" id="KW-1015">Disulfide bond</keyword>
<dbReference type="InterPro" id="IPR025380">
    <property type="entry name" value="DUF4369"/>
</dbReference>
<keyword evidence="8" id="KW-1185">Reference proteome</keyword>
<gene>
    <name evidence="7" type="ORF">CLV98_10967</name>
</gene>
<dbReference type="SUPFAM" id="SSF52833">
    <property type="entry name" value="Thioredoxin-like"/>
    <property type="match status" value="1"/>
</dbReference>
<keyword evidence="2" id="KW-0201">Cytochrome c-type biogenesis</keyword>
<evidence type="ECO:0000313" key="7">
    <source>
        <dbReference type="EMBL" id="PWJ56958.1"/>
    </source>
</evidence>
<dbReference type="PROSITE" id="PS00194">
    <property type="entry name" value="THIOREDOXIN_1"/>
    <property type="match status" value="1"/>
</dbReference>
<dbReference type="InterPro" id="IPR013766">
    <property type="entry name" value="Thioredoxin_domain"/>
</dbReference>
<dbReference type="InterPro" id="IPR000866">
    <property type="entry name" value="AhpC/TSA"/>
</dbReference>
<accession>A0A316AI51</accession>
<dbReference type="InterPro" id="IPR017937">
    <property type="entry name" value="Thioredoxin_CS"/>
</dbReference>
<dbReference type="InterPro" id="IPR050553">
    <property type="entry name" value="Thioredoxin_ResA/DsbE_sf"/>
</dbReference>
<dbReference type="Pfam" id="PF14289">
    <property type="entry name" value="DUF4369"/>
    <property type="match status" value="1"/>
</dbReference>
<evidence type="ECO:0000256" key="5">
    <source>
        <dbReference type="SAM" id="SignalP"/>
    </source>
</evidence>
<keyword evidence="5" id="KW-0732">Signal</keyword>
<dbReference type="RefSeq" id="WP_229203418.1">
    <property type="nucleotide sequence ID" value="NZ_QGDT01000009.1"/>
</dbReference>
<dbReference type="PROSITE" id="PS51352">
    <property type="entry name" value="THIOREDOXIN_2"/>
    <property type="match status" value="1"/>
</dbReference>
<dbReference type="PANTHER" id="PTHR42852:SF6">
    <property type="entry name" value="THIOL:DISULFIDE INTERCHANGE PROTEIN DSBE"/>
    <property type="match status" value="1"/>
</dbReference>
<dbReference type="PANTHER" id="PTHR42852">
    <property type="entry name" value="THIOL:DISULFIDE INTERCHANGE PROTEIN DSBE"/>
    <property type="match status" value="1"/>
</dbReference>
<keyword evidence="4" id="KW-0676">Redox-active center</keyword>
<dbReference type="GO" id="GO:0030313">
    <property type="term" value="C:cell envelope"/>
    <property type="evidence" value="ECO:0007669"/>
    <property type="project" value="UniProtKB-SubCell"/>
</dbReference>
<evidence type="ECO:0000256" key="1">
    <source>
        <dbReference type="ARBA" id="ARBA00004196"/>
    </source>
</evidence>
<sequence>MMRLLKLFVLVLCLVVWGTSQAQDALPPKPFTITGTVNGGAKGEKVVLGQSLATGGTIRVDSTQLDDQGQFKIEAVEEHRGSFFTVDLAGRQKVVLLVEGGEDFKVLVGADGAKVTGSKNMEYYAQVDALMQGFAAKVTQWNEAYAQAEEKKDTKKIQEIQTAYAAADAERVARIRSMIPEMGTSLVALFAANNFLNPETDLNILKKLASDYEKVTPTPTLAQGFIGQIKRMTGVAIGELAPDFTLPNPEGEEISLSSLRGQYVLIDFWASWCGPCRQENPNVVRMYNKFKSKGFDIYGVSLDKEAGAWKNAIKKDGLTWKHGSDLKFWNSEVAQTYGVRAIPATFLLDKEGKIIAKNLRGTALEAKLAELLGE</sequence>
<comment type="subcellular location">
    <subcellularLocation>
        <location evidence="1">Cell envelope</location>
    </subcellularLocation>
</comment>
<dbReference type="GO" id="GO:0016209">
    <property type="term" value="F:antioxidant activity"/>
    <property type="evidence" value="ECO:0007669"/>
    <property type="project" value="InterPro"/>
</dbReference>
<name>A0A316AI51_9BACT</name>
<dbReference type="EMBL" id="QGDT01000009">
    <property type="protein sequence ID" value="PWJ56958.1"/>
    <property type="molecule type" value="Genomic_DNA"/>
</dbReference>
<evidence type="ECO:0000259" key="6">
    <source>
        <dbReference type="PROSITE" id="PS51352"/>
    </source>
</evidence>
<dbReference type="Gene3D" id="3.40.30.10">
    <property type="entry name" value="Glutaredoxin"/>
    <property type="match status" value="1"/>
</dbReference>
<reference evidence="7 8" key="1">
    <citation type="submission" date="2018-03" db="EMBL/GenBank/DDBJ databases">
        <title>Genomic Encyclopedia of Archaeal and Bacterial Type Strains, Phase II (KMG-II): from individual species to whole genera.</title>
        <authorList>
            <person name="Goeker M."/>
        </authorList>
    </citation>
    <scope>NUCLEOTIDE SEQUENCE [LARGE SCALE GENOMIC DNA]</scope>
    <source>
        <strain evidence="7 8">DSM 100346</strain>
    </source>
</reference>
<protein>
    <submittedName>
        <fullName evidence="7">Peroxiredoxin</fullName>
    </submittedName>
</protein>
<dbReference type="CDD" id="cd02966">
    <property type="entry name" value="TlpA_like_family"/>
    <property type="match status" value="1"/>
</dbReference>
<dbReference type="AlphaFoldDB" id="A0A316AI51"/>
<evidence type="ECO:0000256" key="4">
    <source>
        <dbReference type="ARBA" id="ARBA00023284"/>
    </source>
</evidence>
<dbReference type="Proteomes" id="UP000245880">
    <property type="component" value="Unassembled WGS sequence"/>
</dbReference>
<comment type="caution">
    <text evidence="7">The sequence shown here is derived from an EMBL/GenBank/DDBJ whole genome shotgun (WGS) entry which is preliminary data.</text>
</comment>
<feature type="domain" description="Thioredoxin" evidence="6">
    <location>
        <begin position="235"/>
        <end position="374"/>
    </location>
</feature>
<feature type="signal peptide" evidence="5">
    <location>
        <begin position="1"/>
        <end position="22"/>
    </location>
</feature>
<dbReference type="GO" id="GO:0016491">
    <property type="term" value="F:oxidoreductase activity"/>
    <property type="evidence" value="ECO:0007669"/>
    <property type="project" value="InterPro"/>
</dbReference>
<dbReference type="GO" id="GO:0017004">
    <property type="term" value="P:cytochrome complex assembly"/>
    <property type="evidence" value="ECO:0007669"/>
    <property type="project" value="UniProtKB-KW"/>
</dbReference>